<proteinExistence type="predicted"/>
<accession>A0A2A2LM70</accession>
<evidence type="ECO:0000313" key="2">
    <source>
        <dbReference type="EMBL" id="PAV87326.1"/>
    </source>
</evidence>
<sequence>MDLKADANVTITETDSGSFDLFIKFGNSPAAYLAQHTGDKKAKAYRITSNNPIAVVAGVTCAGNISTYCDHVSFMPEPVPSWDCTDSDYFDDDHSANLDVTNQFYIDPPLTCTIPQQVKRTLSSGASVIFSVSSHAASNLFTIDRSNIYTQRGVTFHTSTSNVHVSRFYDGSLSQKRGAFMMSVPTLSQFIINQPSTFYTRFDNDGIEVNKRNPLNCHLKFEK</sequence>
<dbReference type="InterPro" id="IPR035234">
    <property type="entry name" value="IgGFc-bd_N"/>
</dbReference>
<protein>
    <recommendedName>
        <fullName evidence="1">IgGFc-binding protein N-terminal domain-containing protein</fullName>
    </recommendedName>
</protein>
<keyword evidence="3" id="KW-1185">Reference proteome</keyword>
<evidence type="ECO:0000313" key="3">
    <source>
        <dbReference type="Proteomes" id="UP000218231"/>
    </source>
</evidence>
<dbReference type="AlphaFoldDB" id="A0A2A2LM70"/>
<name>A0A2A2LM70_9BILA</name>
<organism evidence="2 3">
    <name type="scientific">Diploscapter pachys</name>
    <dbReference type="NCBI Taxonomy" id="2018661"/>
    <lineage>
        <taxon>Eukaryota</taxon>
        <taxon>Metazoa</taxon>
        <taxon>Ecdysozoa</taxon>
        <taxon>Nematoda</taxon>
        <taxon>Chromadorea</taxon>
        <taxon>Rhabditida</taxon>
        <taxon>Rhabditina</taxon>
        <taxon>Rhabditomorpha</taxon>
        <taxon>Rhabditoidea</taxon>
        <taxon>Rhabditidae</taxon>
        <taxon>Diploscapter</taxon>
    </lineage>
</organism>
<dbReference type="Pfam" id="PF17517">
    <property type="entry name" value="IgGFc_binding"/>
    <property type="match status" value="1"/>
</dbReference>
<feature type="domain" description="IgGFc-binding protein N-terminal" evidence="1">
    <location>
        <begin position="46"/>
        <end position="205"/>
    </location>
</feature>
<dbReference type="EMBL" id="LIAE01006580">
    <property type="protein sequence ID" value="PAV87326.1"/>
    <property type="molecule type" value="Genomic_DNA"/>
</dbReference>
<comment type="caution">
    <text evidence="2">The sequence shown here is derived from an EMBL/GenBank/DDBJ whole genome shotgun (WGS) entry which is preliminary data.</text>
</comment>
<reference evidence="2 3" key="1">
    <citation type="journal article" date="2017" name="Curr. Biol.">
        <title>Genome architecture and evolution of a unichromosomal asexual nematode.</title>
        <authorList>
            <person name="Fradin H."/>
            <person name="Zegar C."/>
            <person name="Gutwein M."/>
            <person name="Lucas J."/>
            <person name="Kovtun M."/>
            <person name="Corcoran D."/>
            <person name="Baugh L.R."/>
            <person name="Kiontke K."/>
            <person name="Gunsalus K."/>
            <person name="Fitch D.H."/>
            <person name="Piano F."/>
        </authorList>
    </citation>
    <scope>NUCLEOTIDE SEQUENCE [LARGE SCALE GENOMIC DNA]</scope>
    <source>
        <strain evidence="2">PF1309</strain>
    </source>
</reference>
<dbReference type="Proteomes" id="UP000218231">
    <property type="component" value="Unassembled WGS sequence"/>
</dbReference>
<dbReference type="OrthoDB" id="5868818at2759"/>
<gene>
    <name evidence="2" type="ORF">WR25_09432</name>
</gene>
<dbReference type="STRING" id="2018661.A0A2A2LM70"/>
<evidence type="ECO:0000259" key="1">
    <source>
        <dbReference type="Pfam" id="PF17517"/>
    </source>
</evidence>